<evidence type="ECO:0000313" key="1">
    <source>
        <dbReference type="EMBL" id="QUH30987.1"/>
    </source>
</evidence>
<evidence type="ECO:0008006" key="3">
    <source>
        <dbReference type="Google" id="ProtNLM"/>
    </source>
</evidence>
<reference evidence="1 2" key="1">
    <citation type="submission" date="2020-07" db="EMBL/GenBank/DDBJ databases">
        <title>Vallitalea guaymasensis genome.</title>
        <authorList>
            <person name="Postec A."/>
        </authorList>
    </citation>
    <scope>NUCLEOTIDE SEQUENCE [LARGE SCALE GENOMIC DNA]</scope>
    <source>
        <strain evidence="1 2">Ra1766G1</strain>
    </source>
</reference>
<dbReference type="RefSeq" id="WP_212691088.1">
    <property type="nucleotide sequence ID" value="NZ_CP058561.1"/>
</dbReference>
<proteinExistence type="predicted"/>
<protein>
    <recommendedName>
        <fullName evidence="3">Cell wall-active antibiotics response LiaF-like C-terminal domain-containing protein</fullName>
    </recommendedName>
</protein>
<sequence>MKKKRLLVLGAAIGGGAYYAYKKIQKMTDTFSKVVMFNSEDIKYEQDQEMEDAAVVFGNLDIDLTDIEIEDGATIKVLALFSNLTIKVPQEWKIVAEGNNKASNIEIDTSEEDEENKDITLNIEYDVRFSNINISNE</sequence>
<accession>A0A8J8MDP1</accession>
<dbReference type="KEGG" id="vgu:HYG85_19500"/>
<dbReference type="AlphaFoldDB" id="A0A8J8MDP1"/>
<organism evidence="1 2">
    <name type="scientific">Vallitalea guaymasensis</name>
    <dbReference type="NCBI Taxonomy" id="1185412"/>
    <lineage>
        <taxon>Bacteria</taxon>
        <taxon>Bacillati</taxon>
        <taxon>Bacillota</taxon>
        <taxon>Clostridia</taxon>
        <taxon>Lachnospirales</taxon>
        <taxon>Vallitaleaceae</taxon>
        <taxon>Vallitalea</taxon>
    </lineage>
</organism>
<keyword evidence="2" id="KW-1185">Reference proteome</keyword>
<name>A0A8J8MDP1_9FIRM</name>
<dbReference type="EMBL" id="CP058561">
    <property type="protein sequence ID" value="QUH30987.1"/>
    <property type="molecule type" value="Genomic_DNA"/>
</dbReference>
<gene>
    <name evidence="1" type="ORF">HYG85_19500</name>
</gene>
<evidence type="ECO:0000313" key="2">
    <source>
        <dbReference type="Proteomes" id="UP000677305"/>
    </source>
</evidence>
<dbReference type="Proteomes" id="UP000677305">
    <property type="component" value="Chromosome"/>
</dbReference>